<dbReference type="InterPro" id="IPR036875">
    <property type="entry name" value="Znf_CCHC_sf"/>
</dbReference>
<feature type="domain" description="CCHC-type" evidence="2">
    <location>
        <begin position="34"/>
        <end position="47"/>
    </location>
</feature>
<proteinExistence type="predicted"/>
<organism evidence="3">
    <name type="scientific">Tanacetum cinerariifolium</name>
    <name type="common">Dalmatian daisy</name>
    <name type="synonym">Chrysanthemum cinerariifolium</name>
    <dbReference type="NCBI Taxonomy" id="118510"/>
    <lineage>
        <taxon>Eukaryota</taxon>
        <taxon>Viridiplantae</taxon>
        <taxon>Streptophyta</taxon>
        <taxon>Embryophyta</taxon>
        <taxon>Tracheophyta</taxon>
        <taxon>Spermatophyta</taxon>
        <taxon>Magnoliopsida</taxon>
        <taxon>eudicotyledons</taxon>
        <taxon>Gunneridae</taxon>
        <taxon>Pentapetalae</taxon>
        <taxon>asterids</taxon>
        <taxon>campanulids</taxon>
        <taxon>Asterales</taxon>
        <taxon>Asteraceae</taxon>
        <taxon>Asteroideae</taxon>
        <taxon>Anthemideae</taxon>
        <taxon>Anthemidinae</taxon>
        <taxon>Tanacetum</taxon>
    </lineage>
</organism>
<evidence type="ECO:0000313" key="3">
    <source>
        <dbReference type="EMBL" id="GFB10098.1"/>
    </source>
</evidence>
<dbReference type="AlphaFoldDB" id="A0A699KT52"/>
<gene>
    <name evidence="3" type="ORF">Tci_682069</name>
</gene>
<evidence type="ECO:0000259" key="2">
    <source>
        <dbReference type="PROSITE" id="PS50158"/>
    </source>
</evidence>
<reference evidence="3" key="1">
    <citation type="journal article" date="2019" name="Sci. Rep.">
        <title>Draft genome of Tanacetum cinerariifolium, the natural source of mosquito coil.</title>
        <authorList>
            <person name="Yamashiro T."/>
            <person name="Shiraishi A."/>
            <person name="Satake H."/>
            <person name="Nakayama K."/>
        </authorList>
    </citation>
    <scope>NUCLEOTIDE SEQUENCE</scope>
</reference>
<sequence length="126" mass="14136">MITIRVKKFMKRTGGNLNFIGNEPVGFDKTKVECYNCHIRGHFAKECCALRNQGNRSADNERRVVPIETPVNALVEQDGLGGYDWSYQAKEGPTDFALMAHSSCSTNSSNSETRIIKRKNSFSSKE</sequence>
<keyword evidence="1" id="KW-0863">Zinc-finger</keyword>
<dbReference type="PROSITE" id="PS50158">
    <property type="entry name" value="ZF_CCHC"/>
    <property type="match status" value="1"/>
</dbReference>
<keyword evidence="1" id="KW-0479">Metal-binding</keyword>
<dbReference type="GO" id="GO:0003676">
    <property type="term" value="F:nucleic acid binding"/>
    <property type="evidence" value="ECO:0007669"/>
    <property type="project" value="InterPro"/>
</dbReference>
<comment type="caution">
    <text evidence="3">The sequence shown here is derived from an EMBL/GenBank/DDBJ whole genome shotgun (WGS) entry which is preliminary data.</text>
</comment>
<evidence type="ECO:0000256" key="1">
    <source>
        <dbReference type="PROSITE-ProRule" id="PRU00047"/>
    </source>
</evidence>
<keyword evidence="1" id="KW-0862">Zinc</keyword>
<dbReference type="Gene3D" id="4.10.60.10">
    <property type="entry name" value="Zinc finger, CCHC-type"/>
    <property type="match status" value="1"/>
</dbReference>
<name>A0A699KT52_TANCI</name>
<protein>
    <submittedName>
        <fullName evidence="3">Ribonuclease H-like domain-containing protein</fullName>
    </submittedName>
</protein>
<dbReference type="InterPro" id="IPR001878">
    <property type="entry name" value="Znf_CCHC"/>
</dbReference>
<dbReference type="SUPFAM" id="SSF57756">
    <property type="entry name" value="Retrovirus zinc finger-like domains"/>
    <property type="match status" value="1"/>
</dbReference>
<accession>A0A699KT52</accession>
<dbReference type="EMBL" id="BKCJ010552182">
    <property type="protein sequence ID" value="GFB10098.1"/>
    <property type="molecule type" value="Genomic_DNA"/>
</dbReference>
<dbReference type="GO" id="GO:0008270">
    <property type="term" value="F:zinc ion binding"/>
    <property type="evidence" value="ECO:0007669"/>
    <property type="project" value="UniProtKB-KW"/>
</dbReference>